<accession>A0ABU0KX65</accession>
<dbReference type="RefSeq" id="WP_152380828.1">
    <property type="nucleotide sequence ID" value="NZ_CP045298.1"/>
</dbReference>
<sequence>MSERKYDLLDGTILIVDDDEIKPCNVMFNVLALIDSLQQQAIEWNDKAVQLREQLAERDQTISLQEKKLQEATPFGYGELALMWDALGRLPKGLEIRYSSGEIKYEPTTVASLRDKVLGYQGQLIQVHRDSIGE</sequence>
<protein>
    <recommendedName>
        <fullName evidence="3">Phage protein</fullName>
    </recommendedName>
</protein>
<evidence type="ECO:0000313" key="1">
    <source>
        <dbReference type="EMBL" id="MDQ0494043.1"/>
    </source>
</evidence>
<gene>
    <name evidence="1" type="ORF">QOZ95_002206</name>
</gene>
<evidence type="ECO:0008006" key="3">
    <source>
        <dbReference type="Google" id="ProtNLM"/>
    </source>
</evidence>
<reference evidence="1 2" key="1">
    <citation type="submission" date="2023-07" db="EMBL/GenBank/DDBJ databases">
        <title>Genomic Encyclopedia of Type Strains, Phase IV (KMG-IV): sequencing the most valuable type-strain genomes for metagenomic binning, comparative biology and taxonomic classification.</title>
        <authorList>
            <person name="Goeker M."/>
        </authorList>
    </citation>
    <scope>NUCLEOTIDE SEQUENCE [LARGE SCALE GENOMIC DNA]</scope>
    <source>
        <strain evidence="1 2">DSM 14914</strain>
    </source>
</reference>
<proteinExistence type="predicted"/>
<dbReference type="Proteomes" id="UP001242811">
    <property type="component" value="Unassembled WGS sequence"/>
</dbReference>
<comment type="caution">
    <text evidence="1">The sequence shown here is derived from an EMBL/GenBank/DDBJ whole genome shotgun (WGS) entry which is preliminary data.</text>
</comment>
<keyword evidence="2" id="KW-1185">Reference proteome</keyword>
<dbReference type="EMBL" id="JAUSWA010000010">
    <property type="protein sequence ID" value="MDQ0494043.1"/>
    <property type="molecule type" value="Genomic_DNA"/>
</dbReference>
<organism evidence="1 2">
    <name type="scientific">Paenibacillus brasilensis</name>
    <dbReference type="NCBI Taxonomy" id="128574"/>
    <lineage>
        <taxon>Bacteria</taxon>
        <taxon>Bacillati</taxon>
        <taxon>Bacillota</taxon>
        <taxon>Bacilli</taxon>
        <taxon>Bacillales</taxon>
        <taxon>Paenibacillaceae</taxon>
        <taxon>Paenibacillus</taxon>
    </lineage>
</organism>
<evidence type="ECO:0000313" key="2">
    <source>
        <dbReference type="Proteomes" id="UP001242811"/>
    </source>
</evidence>
<name>A0ABU0KX65_9BACL</name>